<organism evidence="2 3">
    <name type="scientific">Bifidobacterium scardovii</name>
    <dbReference type="NCBI Taxonomy" id="158787"/>
    <lineage>
        <taxon>Bacteria</taxon>
        <taxon>Bacillati</taxon>
        <taxon>Actinomycetota</taxon>
        <taxon>Actinomycetes</taxon>
        <taxon>Bifidobacteriales</taxon>
        <taxon>Bifidobacteriaceae</taxon>
        <taxon>Bifidobacterium</taxon>
    </lineage>
</organism>
<feature type="compositionally biased region" description="Polar residues" evidence="1">
    <location>
        <begin position="84"/>
        <end position="94"/>
    </location>
</feature>
<comment type="caution">
    <text evidence="2">The sequence shown here is derived from an EMBL/GenBank/DDBJ whole genome shotgun (WGS) entry which is preliminary data.</text>
</comment>
<dbReference type="OrthoDB" id="5196117at2"/>
<name>A0A087DGM7_9BIFI</name>
<dbReference type="AlphaFoldDB" id="A0A087DGM7"/>
<reference evidence="2 3" key="1">
    <citation type="submission" date="2014-03" db="EMBL/GenBank/DDBJ databases">
        <title>Genomics of Bifidobacteria.</title>
        <authorList>
            <person name="Ventura M."/>
            <person name="Milani C."/>
            <person name="Lugli G.A."/>
        </authorList>
    </citation>
    <scope>NUCLEOTIDE SEQUENCE [LARGE SCALE GENOMIC DNA]</scope>
    <source>
        <strain evidence="2 3">LMG 21589</strain>
    </source>
</reference>
<dbReference type="GeneID" id="85166461"/>
<evidence type="ECO:0000256" key="1">
    <source>
        <dbReference type="SAM" id="MobiDB-lite"/>
    </source>
</evidence>
<dbReference type="RefSeq" id="WP_051923170.1">
    <property type="nucleotide sequence ID" value="NZ_CAUPKV010000022.1"/>
</dbReference>
<feature type="region of interest" description="Disordered" evidence="1">
    <location>
        <begin position="79"/>
        <end position="106"/>
    </location>
</feature>
<dbReference type="eggNOG" id="ENOG5032G3G">
    <property type="taxonomic scope" value="Bacteria"/>
</dbReference>
<protein>
    <submittedName>
        <fullName evidence="2">Phage terminase protein large subunit-like protein</fullName>
    </submittedName>
</protein>
<proteinExistence type="predicted"/>
<dbReference type="STRING" id="158787.BSCA_0729"/>
<dbReference type="Proteomes" id="UP000029033">
    <property type="component" value="Unassembled WGS sequence"/>
</dbReference>
<dbReference type="EMBL" id="JGZO01000006">
    <property type="protein sequence ID" value="KFI94677.1"/>
    <property type="molecule type" value="Genomic_DNA"/>
</dbReference>
<evidence type="ECO:0000313" key="2">
    <source>
        <dbReference type="EMBL" id="KFI94677.1"/>
    </source>
</evidence>
<evidence type="ECO:0000313" key="3">
    <source>
        <dbReference type="Proteomes" id="UP000029033"/>
    </source>
</evidence>
<sequence length="106" mass="12027">MSLKRFQGWTPTPADPVEWDGTEQAWMLALNVYESGLCPLCGMSVDFCHDQDKVEHAYRGAQVELCFVSQLREQAMRDYEASGSVDTHAQTTSLMPRPRTSENQQE</sequence>
<gene>
    <name evidence="2" type="ORF">BSCA_0729</name>
</gene>
<keyword evidence="3" id="KW-1185">Reference proteome</keyword>
<accession>A0A087DGM7</accession>